<dbReference type="Proteomes" id="UP000580568">
    <property type="component" value="Unassembled WGS sequence"/>
</dbReference>
<feature type="domain" description="ABC3 transporter permease C-terminal" evidence="8">
    <location>
        <begin position="255"/>
        <end position="375"/>
    </location>
</feature>
<dbReference type="GO" id="GO:0044874">
    <property type="term" value="P:lipoprotein localization to outer membrane"/>
    <property type="evidence" value="ECO:0007669"/>
    <property type="project" value="TreeGrafter"/>
</dbReference>
<keyword evidence="6 7" id="KW-0472">Membrane</keyword>
<evidence type="ECO:0000259" key="8">
    <source>
        <dbReference type="Pfam" id="PF02687"/>
    </source>
</evidence>
<reference evidence="9 10" key="1">
    <citation type="submission" date="2020-07" db="EMBL/GenBank/DDBJ databases">
        <title>A new beta-1,3-glucan-decomposing anaerobic bacterium isolated from anoxic soil subjected to biological soil disinfestation.</title>
        <authorList>
            <person name="Ueki A."/>
            <person name="Tonouchi A."/>
        </authorList>
    </citation>
    <scope>NUCLEOTIDE SEQUENCE [LARGE SCALE GENOMIC DNA]</scope>
    <source>
        <strain evidence="9 10">TW1</strain>
    </source>
</reference>
<evidence type="ECO:0000256" key="1">
    <source>
        <dbReference type="ARBA" id="ARBA00004651"/>
    </source>
</evidence>
<dbReference type="EMBL" id="BLZR01000001">
    <property type="protein sequence ID" value="GFP77737.1"/>
    <property type="molecule type" value="Genomic_DNA"/>
</dbReference>
<keyword evidence="3" id="KW-1003">Cell membrane</keyword>
<evidence type="ECO:0000256" key="4">
    <source>
        <dbReference type="ARBA" id="ARBA00022692"/>
    </source>
</evidence>
<feature type="transmembrane region" description="Helical" evidence="7">
    <location>
        <begin position="792"/>
        <end position="813"/>
    </location>
</feature>
<keyword evidence="5 7" id="KW-1133">Transmembrane helix</keyword>
<comment type="subcellular location">
    <subcellularLocation>
        <location evidence="1">Cell membrane</location>
        <topology evidence="1">Multi-pass membrane protein</topology>
    </subcellularLocation>
</comment>
<feature type="transmembrane region" description="Helical" evidence="7">
    <location>
        <begin position="702"/>
        <end position="724"/>
    </location>
</feature>
<dbReference type="PANTHER" id="PTHR30489:SF0">
    <property type="entry name" value="LIPOPROTEIN-RELEASING SYSTEM TRANSMEMBRANE PROTEIN LOLE"/>
    <property type="match status" value="1"/>
</dbReference>
<dbReference type="GO" id="GO:0098797">
    <property type="term" value="C:plasma membrane protein complex"/>
    <property type="evidence" value="ECO:0007669"/>
    <property type="project" value="TreeGrafter"/>
</dbReference>
<feature type="transmembrane region" description="Helical" evidence="7">
    <location>
        <begin position="392"/>
        <end position="411"/>
    </location>
</feature>
<evidence type="ECO:0000256" key="7">
    <source>
        <dbReference type="SAM" id="Phobius"/>
    </source>
</evidence>
<evidence type="ECO:0000256" key="5">
    <source>
        <dbReference type="ARBA" id="ARBA00022989"/>
    </source>
</evidence>
<feature type="transmembrane region" description="Helical" evidence="7">
    <location>
        <begin position="346"/>
        <end position="371"/>
    </location>
</feature>
<accession>A0A6V8SKP4</accession>
<dbReference type="AlphaFoldDB" id="A0A6V8SKP4"/>
<protein>
    <recommendedName>
        <fullName evidence="8">ABC3 transporter permease C-terminal domain-containing protein</fullName>
    </recommendedName>
</protein>
<evidence type="ECO:0000313" key="9">
    <source>
        <dbReference type="EMBL" id="GFP77737.1"/>
    </source>
</evidence>
<feature type="transmembrane region" description="Helical" evidence="7">
    <location>
        <begin position="253"/>
        <end position="272"/>
    </location>
</feature>
<dbReference type="Pfam" id="PF02687">
    <property type="entry name" value="FtsX"/>
    <property type="match status" value="2"/>
</dbReference>
<gene>
    <name evidence="9" type="ORF">bsdtw1_03908</name>
</gene>
<sequence length="827" mass="91393">MSIFSKYIFKSIVEKKGRAILLLISIALSAALLIASLSSIKSLVNTMSQYVRGNYGEFNVQINADNTLEEPLFDAKGINNKDISKSFKALTIGGYVGDTENEFDLIGTSLSDFTNFSSLKLLDKSNLEPFEGKKLIVSQKTSDLLKVKVGDEIKLNILGKEEAYKIAAITDNSALFSNDIGNKFTLITPIENVSKIYSSENKISIMFASVDSKDINGWINNFNKAHEGEKIVASPVYDEVMIEGQLNSLKMPLFFMLGIVLIMTIFIIYSSFKLIIAEKLPTIGTFLSQGATKGGVIKILMLESFSYGILGGGIGVFWGEGIAYLICYYSNPLKAFGVKADFRLYVPYVLIGFIFAVVLSMISSILPIVSIRKLSVKDIILNTLATSNKPSNKGFILGVLLLIVAVAFHMIGKYINYFGAVISILFALVGVLLILPKFVDTVLYPIVNAFRNMSGLTMLSLNNVRTSRVLINNIRLLIISIVSIVMINSLKISLVDVVRGAYNGSKYDISISVNSNNSKAVNQIINSYDGIKDINETGIIATNLAGDNSKKIYVFYVNPNKFKTFENYLSFDDKDKQLDALEDDDDGIVLSRQMALRYGINAGDTITLTLNNKDEKFKVLSIYNAKMMQNGNYNLISEKAALKHFNIKYPTQYFVTTNSSQEEAKKILTNKLRGLDTTVFTKDENILNNEQNNAQVVNILSIFSYMTIIIAVFGVMSNISISFIQRKREMAVISSIGLTTAGRGVVILLESIFQALLSIVVALITSVGINVLMGDVFKFLTLDLTLQYPINLMAIISVVVLIIMVIASLSSVFRSKKLQLISELKYE</sequence>
<feature type="transmembrane region" description="Helical" evidence="7">
    <location>
        <begin position="417"/>
        <end position="435"/>
    </location>
</feature>
<comment type="similarity">
    <text evidence="2">Belongs to the ABC-4 integral membrane protein family. LolC/E subfamily.</text>
</comment>
<proteinExistence type="inferred from homology"/>
<feature type="transmembrane region" description="Helical" evidence="7">
    <location>
        <begin position="469"/>
        <end position="487"/>
    </location>
</feature>
<dbReference type="InterPro" id="IPR003838">
    <property type="entry name" value="ABC3_permease_C"/>
</dbReference>
<name>A0A6V8SKP4_9CLOT</name>
<keyword evidence="4 7" id="KW-0812">Transmembrane</keyword>
<evidence type="ECO:0000256" key="6">
    <source>
        <dbReference type="ARBA" id="ARBA00023136"/>
    </source>
</evidence>
<comment type="caution">
    <text evidence="9">The sequence shown here is derived from an EMBL/GenBank/DDBJ whole genome shotgun (WGS) entry which is preliminary data.</text>
</comment>
<feature type="domain" description="ABC3 transporter permease C-terminal" evidence="8">
    <location>
        <begin position="702"/>
        <end position="819"/>
    </location>
</feature>
<evidence type="ECO:0000313" key="10">
    <source>
        <dbReference type="Proteomes" id="UP000580568"/>
    </source>
</evidence>
<dbReference type="RefSeq" id="WP_183279098.1">
    <property type="nucleotide sequence ID" value="NZ_BLZR01000001.1"/>
</dbReference>
<dbReference type="PANTHER" id="PTHR30489">
    <property type="entry name" value="LIPOPROTEIN-RELEASING SYSTEM TRANSMEMBRANE PROTEIN LOLE"/>
    <property type="match status" value="1"/>
</dbReference>
<feature type="transmembrane region" description="Helical" evidence="7">
    <location>
        <begin position="745"/>
        <end position="772"/>
    </location>
</feature>
<feature type="transmembrane region" description="Helical" evidence="7">
    <location>
        <begin position="307"/>
        <end position="326"/>
    </location>
</feature>
<dbReference type="InterPro" id="IPR051447">
    <property type="entry name" value="Lipoprotein-release_system"/>
</dbReference>
<evidence type="ECO:0000256" key="3">
    <source>
        <dbReference type="ARBA" id="ARBA00022475"/>
    </source>
</evidence>
<organism evidence="9 10">
    <name type="scientific">Clostridium fungisolvens</name>
    <dbReference type="NCBI Taxonomy" id="1604897"/>
    <lineage>
        <taxon>Bacteria</taxon>
        <taxon>Bacillati</taxon>
        <taxon>Bacillota</taxon>
        <taxon>Clostridia</taxon>
        <taxon>Eubacteriales</taxon>
        <taxon>Clostridiaceae</taxon>
        <taxon>Clostridium</taxon>
    </lineage>
</organism>
<keyword evidence="10" id="KW-1185">Reference proteome</keyword>
<evidence type="ECO:0000256" key="2">
    <source>
        <dbReference type="ARBA" id="ARBA00005236"/>
    </source>
</evidence>